<evidence type="ECO:0000313" key="8">
    <source>
        <dbReference type="Proteomes" id="UP001518872"/>
    </source>
</evidence>
<protein>
    <submittedName>
        <fullName evidence="7">Tetratricopeptide repeat protein</fullName>
    </submittedName>
</protein>
<dbReference type="RefSeq" id="WP_204924118.1">
    <property type="nucleotide sequence ID" value="NZ_JAFEUC010000002.1"/>
</dbReference>
<dbReference type="Pfam" id="PF13374">
    <property type="entry name" value="TPR_10"/>
    <property type="match status" value="1"/>
</dbReference>
<dbReference type="PANTHER" id="PTHR35807">
    <property type="entry name" value="TRANSCRIPTIONAL REGULATOR REDD-RELATED"/>
    <property type="match status" value="1"/>
</dbReference>
<dbReference type="Proteomes" id="UP001518872">
    <property type="component" value="Unassembled WGS sequence"/>
</dbReference>
<accession>A0ABS2IP21</accession>
<evidence type="ECO:0000259" key="5">
    <source>
        <dbReference type="SMART" id="SM00862"/>
    </source>
</evidence>
<dbReference type="CDD" id="cd15831">
    <property type="entry name" value="BTAD"/>
    <property type="match status" value="1"/>
</dbReference>
<gene>
    <name evidence="7" type="ORF">JQX11_07010</name>
</gene>
<dbReference type="SMART" id="SM01043">
    <property type="entry name" value="BTAD"/>
    <property type="match status" value="1"/>
</dbReference>
<dbReference type="InterPro" id="IPR005158">
    <property type="entry name" value="BTAD"/>
</dbReference>
<dbReference type="InterPro" id="IPR027417">
    <property type="entry name" value="P-loop_NTPase"/>
</dbReference>
<dbReference type="InterPro" id="IPR011990">
    <property type="entry name" value="TPR-like_helical_dom_sf"/>
</dbReference>
<dbReference type="SUPFAM" id="SSF48452">
    <property type="entry name" value="TPR-like"/>
    <property type="match status" value="3"/>
</dbReference>
<keyword evidence="8" id="KW-1185">Reference proteome</keyword>
<dbReference type="InterPro" id="IPR036388">
    <property type="entry name" value="WH-like_DNA-bd_sf"/>
</dbReference>
<organism evidence="7 8">
    <name type="scientific">Micromonospora humida</name>
    <dbReference type="NCBI Taxonomy" id="2809018"/>
    <lineage>
        <taxon>Bacteria</taxon>
        <taxon>Bacillati</taxon>
        <taxon>Actinomycetota</taxon>
        <taxon>Actinomycetes</taxon>
        <taxon>Micromonosporales</taxon>
        <taxon>Micromonosporaceae</taxon>
        <taxon>Micromonospora</taxon>
    </lineage>
</organism>
<reference evidence="7 8" key="1">
    <citation type="submission" date="2021-02" db="EMBL/GenBank/DDBJ databases">
        <authorList>
            <person name="Ra J.-S."/>
        </authorList>
    </citation>
    <scope>NUCLEOTIDE SEQUENCE [LARGE SCALE GENOMIC DNA]</scope>
    <source>
        <strain evidence="7 8">MMS20-R1-14</strain>
    </source>
</reference>
<dbReference type="InterPro" id="IPR019734">
    <property type="entry name" value="TPR_rpt"/>
</dbReference>
<dbReference type="Gene3D" id="1.25.40.10">
    <property type="entry name" value="Tetratricopeptide repeat domain"/>
    <property type="match status" value="3"/>
</dbReference>
<dbReference type="PROSITE" id="PS51257">
    <property type="entry name" value="PROKAR_LIPOPROTEIN"/>
    <property type="match status" value="1"/>
</dbReference>
<sequence>MDSTRVPLGGTRQELVLAALLLATGCVVTLQQLVQVVWETHPPSTAAHQIRKIVADLRRRLPAGLIVTDGPGYRMVIHDTAVDLQIFEKQLVRARAAEDDGRPTEAIDALTTGLSLWRGDALSGMNGLTVRTAAARADERRLMTVERLITLQLEIGEEGDLVGQLRALAAEHPMRERLLVLLMTALYQSGRQAEALQVYADARQSLADQLGIDPGPELSRRHEQILRNDPALDPRAATRASVPTVRVVTSSSRPMTIPRDLVDFTGHDETLETLVGFARPDATALTLVSINGMGGVGKTTLAIHAAHRLGREFPDGQLFLDLHGFTYGRDPVDPVEALGVLLRAVGTPGEQLPTDQVGRSALWRATTADRSLLILLDNASSAQQVIPLLPSSATSLVLITTRSRLNGLDGTHSVTLDPPLDDEASAIVHRLLGDRHPATEAEVQALVEACGRLPLALRIAVARLHNRPKWTLSYLIGRLRREGRLMRELVLDDRSVAASIGLSYHGVGPDHQQMFRLIGLFPGESCDAYTAAALAGVPQERAEQILEDLLDSQLLIQRQVDRYEMHDLVRNFVRTVLAQDEDENTTAIHRLLDYYVVTAETAANRVQPGRFVTEARVRYPPQDVAPLADQAESLEWFEAERRNLLAAIDLAADRGHDFHLCHLPRTMAFYLYVRGEMHEHVATFRKAAAAARRIDEPVHEGLNLINVAIAHWYLGEFTEALECYADALAIAQDTNDTVGEGTCLGRIGIVCASMGRFEEALSYQQRALAIHRTMGSQAEQGNALSNISQLQNVLGMHAEAVTSAREAVRLLDGRDQPADLASALTRLASAQSNLGEGSAALATLTLATVPVQTTNSRRARAMLETRYAEVLMRLGRLAEAERHGLAALSLLGGLENPALRAEVENVLGRVHTERGDFTGALARHRRAHENADRIGLRLEQARALDGMGRAHAGLGDFDRAVTDWRAALSLYQVMGTTGDDLEQRLGCLEQSRSAVSH</sequence>
<keyword evidence="4" id="KW-0804">Transcription</keyword>
<proteinExistence type="inferred from homology"/>
<dbReference type="EMBL" id="JAFEUC010000002">
    <property type="protein sequence ID" value="MBM7076095.1"/>
    <property type="molecule type" value="Genomic_DNA"/>
</dbReference>
<name>A0ABS2IP21_9ACTN</name>
<dbReference type="SUPFAM" id="SSF52540">
    <property type="entry name" value="P-loop containing nucleoside triphosphate hydrolases"/>
    <property type="match status" value="1"/>
</dbReference>
<dbReference type="PANTHER" id="PTHR35807:SF1">
    <property type="entry name" value="TRANSCRIPTIONAL REGULATOR REDD"/>
    <property type="match status" value="1"/>
</dbReference>
<dbReference type="Pfam" id="PF03704">
    <property type="entry name" value="BTAD"/>
    <property type="match status" value="1"/>
</dbReference>
<dbReference type="SMART" id="SM00028">
    <property type="entry name" value="TPR"/>
    <property type="match status" value="7"/>
</dbReference>
<evidence type="ECO:0000256" key="4">
    <source>
        <dbReference type="ARBA" id="ARBA00023163"/>
    </source>
</evidence>
<dbReference type="Gene3D" id="3.40.50.300">
    <property type="entry name" value="P-loop containing nucleotide triphosphate hydrolases"/>
    <property type="match status" value="1"/>
</dbReference>
<evidence type="ECO:0000256" key="3">
    <source>
        <dbReference type="ARBA" id="ARBA00023125"/>
    </source>
</evidence>
<dbReference type="InterPro" id="IPR051677">
    <property type="entry name" value="AfsR-DnrI-RedD_regulator"/>
</dbReference>
<keyword evidence="2" id="KW-0805">Transcription regulation</keyword>
<feature type="domain" description="Bacterial transcriptional activator" evidence="6">
    <location>
        <begin position="82"/>
        <end position="226"/>
    </location>
</feature>
<dbReference type="Pfam" id="PF13424">
    <property type="entry name" value="TPR_12"/>
    <property type="match status" value="2"/>
</dbReference>
<evidence type="ECO:0000256" key="2">
    <source>
        <dbReference type="ARBA" id="ARBA00023015"/>
    </source>
</evidence>
<comment type="similarity">
    <text evidence="1">Belongs to the AfsR/DnrI/RedD regulatory family.</text>
</comment>
<evidence type="ECO:0000313" key="7">
    <source>
        <dbReference type="EMBL" id="MBM7076095.1"/>
    </source>
</evidence>
<dbReference type="InterPro" id="IPR001867">
    <property type="entry name" value="OmpR/PhoB-type_DNA-bd"/>
</dbReference>
<keyword evidence="3" id="KW-0238">DNA-binding</keyword>
<comment type="caution">
    <text evidence="7">The sequence shown here is derived from an EMBL/GenBank/DDBJ whole genome shotgun (WGS) entry which is preliminary data.</text>
</comment>
<dbReference type="Gene3D" id="1.10.10.10">
    <property type="entry name" value="Winged helix-like DNA-binding domain superfamily/Winged helix DNA-binding domain"/>
    <property type="match status" value="2"/>
</dbReference>
<evidence type="ECO:0000256" key="1">
    <source>
        <dbReference type="ARBA" id="ARBA00005820"/>
    </source>
</evidence>
<dbReference type="InterPro" id="IPR016032">
    <property type="entry name" value="Sig_transdc_resp-reg_C-effctor"/>
</dbReference>
<dbReference type="SUPFAM" id="SSF46894">
    <property type="entry name" value="C-terminal effector domain of the bipartite response regulators"/>
    <property type="match status" value="1"/>
</dbReference>
<evidence type="ECO:0000259" key="6">
    <source>
        <dbReference type="SMART" id="SM01043"/>
    </source>
</evidence>
<dbReference type="PRINTS" id="PR00364">
    <property type="entry name" value="DISEASERSIST"/>
</dbReference>
<dbReference type="SMART" id="SM00862">
    <property type="entry name" value="Trans_reg_C"/>
    <property type="match status" value="1"/>
</dbReference>
<feature type="domain" description="OmpR/PhoB-type" evidence="5">
    <location>
        <begin position="3"/>
        <end position="75"/>
    </location>
</feature>